<evidence type="ECO:0000313" key="1">
    <source>
        <dbReference type="EMBL" id="GGS31303.1"/>
    </source>
</evidence>
<organism evidence="1 2">
    <name type="scientific">Streptomyces pseudogriseolus</name>
    <name type="common">Streptomyces gancidicus</name>
    <name type="synonym">Streptomyces rubiginosus</name>
    <dbReference type="NCBI Taxonomy" id="36817"/>
    <lineage>
        <taxon>Bacteria</taxon>
        <taxon>Bacillati</taxon>
        <taxon>Actinomycetota</taxon>
        <taxon>Actinomycetes</taxon>
        <taxon>Kitasatosporales</taxon>
        <taxon>Streptomycetaceae</taxon>
        <taxon>Streptomyces</taxon>
        <taxon>Streptomyces pseudogriseolus group</taxon>
    </lineage>
</organism>
<dbReference type="Proteomes" id="UP000597853">
    <property type="component" value="Unassembled WGS sequence"/>
</dbReference>
<name>A0ABQ2SLH0_STREZ</name>
<protein>
    <submittedName>
        <fullName evidence="1">Uncharacterized protein</fullName>
    </submittedName>
</protein>
<keyword evidence="2" id="KW-1185">Reference proteome</keyword>
<proteinExistence type="predicted"/>
<gene>
    <name evidence="1" type="ORF">GCM10010285_07260</name>
</gene>
<comment type="caution">
    <text evidence="1">The sequence shown here is derived from an EMBL/GenBank/DDBJ whole genome shotgun (WGS) entry which is preliminary data.</text>
</comment>
<accession>A0ABQ2SLH0</accession>
<dbReference type="EMBL" id="BMTX01000002">
    <property type="protein sequence ID" value="GGS31303.1"/>
    <property type="molecule type" value="Genomic_DNA"/>
</dbReference>
<reference evidence="2" key="1">
    <citation type="journal article" date="2019" name="Int. J. Syst. Evol. Microbiol.">
        <title>The Global Catalogue of Microorganisms (GCM) 10K type strain sequencing project: providing services to taxonomists for standard genome sequencing and annotation.</title>
        <authorList>
            <consortium name="The Broad Institute Genomics Platform"/>
            <consortium name="The Broad Institute Genome Sequencing Center for Infectious Disease"/>
            <person name="Wu L."/>
            <person name="Ma J."/>
        </authorList>
    </citation>
    <scope>NUCLEOTIDE SEQUENCE [LARGE SCALE GENOMIC DNA]</scope>
    <source>
        <strain evidence="2">JCM 4416</strain>
    </source>
</reference>
<sequence length="226" mass="25158">MIPRTEYLVSSRIPKGAEFWMPTEEEIPDDEGIGYFRGVWMILGVTFEEAHAMVSAEATQIAVIDSLAQTETQFEEIAHACDTGLVNGVTDELVRRQLLQRIPSLSEEDVDDFYEELGGLEVGVAGLAHAISYIGGVPAASCRGHVSERRWSENPAVFVAIDRQRAEWLEPLLREAGCGYHIDPARPEFLVIDAPSVIESNALARLILDRFDGVDRFDRWLDLSAL</sequence>
<evidence type="ECO:0000313" key="2">
    <source>
        <dbReference type="Proteomes" id="UP000597853"/>
    </source>
</evidence>